<organism evidence="1 2">
    <name type="scientific">Araneus ventricosus</name>
    <name type="common">Orbweaver spider</name>
    <name type="synonym">Epeira ventricosa</name>
    <dbReference type="NCBI Taxonomy" id="182803"/>
    <lineage>
        <taxon>Eukaryota</taxon>
        <taxon>Metazoa</taxon>
        <taxon>Ecdysozoa</taxon>
        <taxon>Arthropoda</taxon>
        <taxon>Chelicerata</taxon>
        <taxon>Arachnida</taxon>
        <taxon>Araneae</taxon>
        <taxon>Araneomorphae</taxon>
        <taxon>Entelegynae</taxon>
        <taxon>Araneoidea</taxon>
        <taxon>Araneidae</taxon>
        <taxon>Araneus</taxon>
    </lineage>
</organism>
<evidence type="ECO:0000313" key="2">
    <source>
        <dbReference type="Proteomes" id="UP000499080"/>
    </source>
</evidence>
<name>A0A4Y2HZG1_ARAVE</name>
<gene>
    <name evidence="1" type="ORF">AVEN_112000_1</name>
</gene>
<accession>A0A4Y2HZG1</accession>
<keyword evidence="2" id="KW-1185">Reference proteome</keyword>
<evidence type="ECO:0000313" key="1">
    <source>
        <dbReference type="EMBL" id="GBM70944.1"/>
    </source>
</evidence>
<dbReference type="AlphaFoldDB" id="A0A4Y2HZG1"/>
<dbReference type="EMBL" id="BGPR01002284">
    <property type="protein sequence ID" value="GBM70944.1"/>
    <property type="molecule type" value="Genomic_DNA"/>
</dbReference>
<comment type="caution">
    <text evidence="1">The sequence shown here is derived from an EMBL/GenBank/DDBJ whole genome shotgun (WGS) entry which is preliminary data.</text>
</comment>
<dbReference type="Proteomes" id="UP000499080">
    <property type="component" value="Unassembled WGS sequence"/>
</dbReference>
<reference evidence="1 2" key="1">
    <citation type="journal article" date="2019" name="Sci. Rep.">
        <title>Orb-weaving spider Araneus ventricosus genome elucidates the spidroin gene catalogue.</title>
        <authorList>
            <person name="Kono N."/>
            <person name="Nakamura H."/>
            <person name="Ohtoshi R."/>
            <person name="Moran D.A.P."/>
            <person name="Shinohara A."/>
            <person name="Yoshida Y."/>
            <person name="Fujiwara M."/>
            <person name="Mori M."/>
            <person name="Tomita M."/>
            <person name="Arakawa K."/>
        </authorList>
    </citation>
    <scope>NUCLEOTIDE SEQUENCE [LARGE SCALE GENOMIC DNA]</scope>
</reference>
<sequence>MDKGRKTLVHITFPHIHHGCRRTCAIAKRIYRDRPRRNQVVEPLNDGVLNCNIGSEMATCQVLPQGPEEMKFTWCEIRVVGRVFQCLCGDVLGSSAHLFL</sequence>
<proteinExistence type="predicted"/>
<protein>
    <submittedName>
        <fullName evidence="1">Uncharacterized protein</fullName>
    </submittedName>
</protein>